<dbReference type="SUPFAM" id="SSF57667">
    <property type="entry name" value="beta-beta-alpha zinc fingers"/>
    <property type="match status" value="1"/>
</dbReference>
<organism evidence="5 6">
    <name type="scientific">Drosophila rubida</name>
    <dbReference type="NCBI Taxonomy" id="30044"/>
    <lineage>
        <taxon>Eukaryota</taxon>
        <taxon>Metazoa</taxon>
        <taxon>Ecdysozoa</taxon>
        <taxon>Arthropoda</taxon>
        <taxon>Hexapoda</taxon>
        <taxon>Insecta</taxon>
        <taxon>Pterygota</taxon>
        <taxon>Neoptera</taxon>
        <taxon>Endopterygota</taxon>
        <taxon>Diptera</taxon>
        <taxon>Brachycera</taxon>
        <taxon>Muscomorpha</taxon>
        <taxon>Ephydroidea</taxon>
        <taxon>Drosophilidae</taxon>
        <taxon>Drosophila</taxon>
    </lineage>
</organism>
<dbReference type="Pfam" id="PF05253">
    <property type="entry name" value="zf-U11-48K"/>
    <property type="match status" value="1"/>
</dbReference>
<evidence type="ECO:0000256" key="3">
    <source>
        <dbReference type="ARBA" id="ARBA00022833"/>
    </source>
</evidence>
<dbReference type="InterPro" id="IPR022776">
    <property type="entry name" value="TRM13/UPF0224_CHHC_Znf_dom"/>
</dbReference>
<accession>A0AAD4PLV8</accession>
<dbReference type="InterPro" id="IPR036236">
    <property type="entry name" value="Znf_C2H2_sf"/>
</dbReference>
<evidence type="ECO:0000313" key="6">
    <source>
        <dbReference type="Proteomes" id="UP001200034"/>
    </source>
</evidence>
<evidence type="ECO:0000259" key="4">
    <source>
        <dbReference type="PROSITE" id="PS51800"/>
    </source>
</evidence>
<sequence>MAESNSFNDFVTCPYDKSHRLLRGRLPRHLISCSRNLGNLKQWAVCPFNTTHRCEKKELAVSKLNAILIFWALTIVYQEHVKDCPDAAWLKGSAPDAQRSNAVVPQPAVVECDENWDDEPPVPSYNPNKYCEENLIIRSLKGHSKAVRKNFRESERRRLAEKQ</sequence>
<dbReference type="PANTHER" id="PTHR21402:SF5">
    <property type="entry name" value="GAMETOCYTE SPECIFIC FACTOR 1"/>
    <property type="match status" value="1"/>
</dbReference>
<protein>
    <recommendedName>
        <fullName evidence="4">CHHC U11-48K-type domain-containing protein</fullName>
    </recommendedName>
</protein>
<proteinExistence type="predicted"/>
<keyword evidence="3" id="KW-0862">Zinc</keyword>
<comment type="caution">
    <text evidence="5">The sequence shown here is derived from an EMBL/GenBank/DDBJ whole genome shotgun (WGS) entry which is preliminary data.</text>
</comment>
<reference evidence="5" key="1">
    <citation type="journal article" date="2021" name="Mol. Ecol. Resour.">
        <title>Phylogenomic analyses of the genus Drosophila reveals genomic signals of climate adaptation.</title>
        <authorList>
            <person name="Li F."/>
            <person name="Rane R.V."/>
            <person name="Luria V."/>
            <person name="Xiong Z."/>
            <person name="Chen J."/>
            <person name="Li Z."/>
            <person name="Catullo R.A."/>
            <person name="Griffin P.C."/>
            <person name="Schiffer M."/>
            <person name="Pearce S."/>
            <person name="Lee S.F."/>
            <person name="McElroy K."/>
            <person name="Stocker A."/>
            <person name="Shirriffs J."/>
            <person name="Cockerell F."/>
            <person name="Coppin C."/>
            <person name="Sgro C.M."/>
            <person name="Karger A."/>
            <person name="Cain J.W."/>
            <person name="Weber J.A."/>
            <person name="Santpere G."/>
            <person name="Kirschner M.W."/>
            <person name="Hoffmann A.A."/>
            <person name="Oakeshott J.G."/>
            <person name="Zhang G."/>
        </authorList>
    </citation>
    <scope>NUCLEOTIDE SEQUENCE</scope>
    <source>
        <strain evidence="5">BGI-SZ-2011g</strain>
    </source>
</reference>
<evidence type="ECO:0000313" key="5">
    <source>
        <dbReference type="EMBL" id="KAH8371977.1"/>
    </source>
</evidence>
<name>A0AAD4PLV8_9MUSC</name>
<keyword evidence="6" id="KW-1185">Reference proteome</keyword>
<keyword evidence="2" id="KW-0863">Zinc-finger</keyword>
<dbReference type="GO" id="GO:0008270">
    <property type="term" value="F:zinc ion binding"/>
    <property type="evidence" value="ECO:0007669"/>
    <property type="project" value="UniProtKB-KW"/>
</dbReference>
<dbReference type="Proteomes" id="UP001200034">
    <property type="component" value="Unassembled WGS sequence"/>
</dbReference>
<keyword evidence="1" id="KW-0479">Metal-binding</keyword>
<dbReference type="PANTHER" id="PTHR21402">
    <property type="entry name" value="GAMETOCYTE SPECIFIC FACTOR 1-RELATED"/>
    <property type="match status" value="1"/>
</dbReference>
<feature type="domain" description="CHHC U11-48K-type" evidence="4">
    <location>
        <begin position="10"/>
        <end position="37"/>
    </location>
</feature>
<dbReference type="EMBL" id="JAJJHW010002585">
    <property type="protein sequence ID" value="KAH8371977.1"/>
    <property type="molecule type" value="Genomic_DNA"/>
</dbReference>
<dbReference type="InterPro" id="IPR051591">
    <property type="entry name" value="UPF0224_FAM112_RNA_Proc"/>
</dbReference>
<gene>
    <name evidence="5" type="ORF">KR093_009560</name>
</gene>
<dbReference type="AlphaFoldDB" id="A0AAD4PLV8"/>
<evidence type="ECO:0000256" key="1">
    <source>
        <dbReference type="ARBA" id="ARBA00022723"/>
    </source>
</evidence>
<evidence type="ECO:0000256" key="2">
    <source>
        <dbReference type="ARBA" id="ARBA00022771"/>
    </source>
</evidence>
<dbReference type="PROSITE" id="PS51800">
    <property type="entry name" value="ZF_CHHC_U11_48K"/>
    <property type="match status" value="1"/>
</dbReference>